<gene>
    <name evidence="1" type="ORF">Lalb_Chr11g0068141</name>
</gene>
<name>A0A6A4PRA1_LUPAL</name>
<dbReference type="AlphaFoldDB" id="A0A6A4PRA1"/>
<dbReference type="EMBL" id="WOCE01000011">
    <property type="protein sequence ID" value="KAE9604137.1"/>
    <property type="molecule type" value="Genomic_DNA"/>
</dbReference>
<evidence type="ECO:0000313" key="1">
    <source>
        <dbReference type="EMBL" id="KAE9604137.1"/>
    </source>
</evidence>
<sequence length="130" mass="14008">MLIHTLSSLNTPNTIANIQSIYHWSTSNSHLVLFSFESHEQYVEAPPHSLSSLTSSMRAAMGTSSDGPPHVVPPCLDHSPLVRVISPVTIEANKEQSTTASPLGATMLAVKISPCVLGISSRHRLCRPLL</sequence>
<reference evidence="2" key="1">
    <citation type="journal article" date="2020" name="Nat. Commun.">
        <title>Genome sequence of the cluster root forming white lupin.</title>
        <authorList>
            <person name="Hufnagel B."/>
            <person name="Marques A."/>
            <person name="Soriano A."/>
            <person name="Marques L."/>
            <person name="Divol F."/>
            <person name="Doumas P."/>
            <person name="Sallet E."/>
            <person name="Mancinotti D."/>
            <person name="Carrere S."/>
            <person name="Marande W."/>
            <person name="Arribat S."/>
            <person name="Keller J."/>
            <person name="Huneau C."/>
            <person name="Blein T."/>
            <person name="Aime D."/>
            <person name="Laguerre M."/>
            <person name="Taylor J."/>
            <person name="Schubert V."/>
            <person name="Nelson M."/>
            <person name="Geu-Flores F."/>
            <person name="Crespi M."/>
            <person name="Gallardo-Guerrero K."/>
            <person name="Delaux P.-M."/>
            <person name="Salse J."/>
            <person name="Berges H."/>
            <person name="Guyot R."/>
            <person name="Gouzy J."/>
            <person name="Peret B."/>
        </authorList>
    </citation>
    <scope>NUCLEOTIDE SEQUENCE [LARGE SCALE GENOMIC DNA]</scope>
    <source>
        <strain evidence="2">cv. Amiga</strain>
    </source>
</reference>
<dbReference type="Proteomes" id="UP000447434">
    <property type="component" value="Chromosome 11"/>
</dbReference>
<protein>
    <submittedName>
        <fullName evidence="1">Uncharacterized protein</fullName>
    </submittedName>
</protein>
<proteinExistence type="predicted"/>
<accession>A0A6A4PRA1</accession>
<organism evidence="1 2">
    <name type="scientific">Lupinus albus</name>
    <name type="common">White lupine</name>
    <name type="synonym">Lupinus termis</name>
    <dbReference type="NCBI Taxonomy" id="3870"/>
    <lineage>
        <taxon>Eukaryota</taxon>
        <taxon>Viridiplantae</taxon>
        <taxon>Streptophyta</taxon>
        <taxon>Embryophyta</taxon>
        <taxon>Tracheophyta</taxon>
        <taxon>Spermatophyta</taxon>
        <taxon>Magnoliopsida</taxon>
        <taxon>eudicotyledons</taxon>
        <taxon>Gunneridae</taxon>
        <taxon>Pentapetalae</taxon>
        <taxon>rosids</taxon>
        <taxon>fabids</taxon>
        <taxon>Fabales</taxon>
        <taxon>Fabaceae</taxon>
        <taxon>Papilionoideae</taxon>
        <taxon>50 kb inversion clade</taxon>
        <taxon>genistoids sensu lato</taxon>
        <taxon>core genistoids</taxon>
        <taxon>Genisteae</taxon>
        <taxon>Lupinus</taxon>
    </lineage>
</organism>
<comment type="caution">
    <text evidence="1">The sequence shown here is derived from an EMBL/GenBank/DDBJ whole genome shotgun (WGS) entry which is preliminary data.</text>
</comment>
<evidence type="ECO:0000313" key="2">
    <source>
        <dbReference type="Proteomes" id="UP000447434"/>
    </source>
</evidence>
<keyword evidence="2" id="KW-1185">Reference proteome</keyword>